<dbReference type="SUPFAM" id="SSF48576">
    <property type="entry name" value="Terpenoid synthases"/>
    <property type="match status" value="1"/>
</dbReference>
<organism evidence="9 10">
    <name type="scientific">Kaustia mangrovi</name>
    <dbReference type="NCBI Taxonomy" id="2593653"/>
    <lineage>
        <taxon>Bacteria</taxon>
        <taxon>Pseudomonadati</taxon>
        <taxon>Pseudomonadota</taxon>
        <taxon>Alphaproteobacteria</taxon>
        <taxon>Hyphomicrobiales</taxon>
        <taxon>Parvibaculaceae</taxon>
        <taxon>Kaustia</taxon>
    </lineage>
</organism>
<dbReference type="SFLD" id="SFLDS00005">
    <property type="entry name" value="Isoprenoid_Synthase_Type_I"/>
    <property type="match status" value="1"/>
</dbReference>
<dbReference type="RefSeq" id="WP_213160507.1">
    <property type="nucleotide sequence ID" value="NZ_CP058214.1"/>
</dbReference>
<keyword evidence="3 8" id="KW-0808">Transferase</keyword>
<dbReference type="GO" id="GO:0046872">
    <property type="term" value="F:metal ion binding"/>
    <property type="evidence" value="ECO:0007669"/>
    <property type="project" value="UniProtKB-KW"/>
</dbReference>
<dbReference type="AlphaFoldDB" id="A0A7S8C4E5"/>
<accession>A0A7S8C4E5</accession>
<dbReference type="InterPro" id="IPR053378">
    <property type="entry name" value="Prenyl_diphosphate_synthase"/>
</dbReference>
<gene>
    <name evidence="9" type="ORF">HW532_10855</name>
</gene>
<dbReference type="Gene3D" id="1.10.600.10">
    <property type="entry name" value="Farnesyl Diphosphate Synthase"/>
    <property type="match status" value="1"/>
</dbReference>
<dbReference type="GO" id="GO:0004659">
    <property type="term" value="F:prenyltransferase activity"/>
    <property type="evidence" value="ECO:0007669"/>
    <property type="project" value="InterPro"/>
</dbReference>
<evidence type="ECO:0000256" key="3">
    <source>
        <dbReference type="ARBA" id="ARBA00022679"/>
    </source>
</evidence>
<name>A0A7S8C4E5_9HYPH</name>
<protein>
    <recommendedName>
        <fullName evidence="7">Probable farnesyl diphosphate synthase</fullName>
    </recommendedName>
</protein>
<evidence type="ECO:0000313" key="9">
    <source>
        <dbReference type="EMBL" id="QPC43146.1"/>
    </source>
</evidence>
<dbReference type="PANTHER" id="PTHR43281:SF1">
    <property type="entry name" value="FARNESYL DIPHOSPHATE SYNTHASE"/>
    <property type="match status" value="1"/>
</dbReference>
<dbReference type="InterPro" id="IPR008949">
    <property type="entry name" value="Isoprenoid_synthase_dom_sf"/>
</dbReference>
<dbReference type="GO" id="GO:0016114">
    <property type="term" value="P:terpenoid biosynthetic process"/>
    <property type="evidence" value="ECO:0007669"/>
    <property type="project" value="UniProtKB-ARBA"/>
</dbReference>
<dbReference type="SFLD" id="SFLDG01017">
    <property type="entry name" value="Polyprenyl_Transferase_Like"/>
    <property type="match status" value="1"/>
</dbReference>
<evidence type="ECO:0000256" key="4">
    <source>
        <dbReference type="ARBA" id="ARBA00022723"/>
    </source>
</evidence>
<comment type="similarity">
    <text evidence="2 8">Belongs to the FPP/GGPP synthase family.</text>
</comment>
<keyword evidence="10" id="KW-1185">Reference proteome</keyword>
<evidence type="ECO:0000256" key="5">
    <source>
        <dbReference type="ARBA" id="ARBA00022842"/>
    </source>
</evidence>
<dbReference type="CDD" id="cd00685">
    <property type="entry name" value="Trans_IPPS_HT"/>
    <property type="match status" value="1"/>
</dbReference>
<dbReference type="NCBIfam" id="NF045485">
    <property type="entry name" value="FPPsyn"/>
    <property type="match status" value="1"/>
</dbReference>
<dbReference type="InterPro" id="IPR033749">
    <property type="entry name" value="Polyprenyl_synt_CS"/>
</dbReference>
<sequence length="296" mass="31679">MSFEADLKQTARDVDSLLDALMPPDRARARRVVDAMRYASLGQGKRLRPFFVVETARLLGADREGALRTGAALECVHCYSLVHDDLPAMDDDDLRRGKPTTHIAFDEATAILAGDGLLTFAFEILSEPETHADAAVRAELVLELARAAGKAGMVGGQMLDLQAETNGTPLGLDDIVLLQNLKTGALFRYALVAPAILAGADDGVRGALETYADRIGLAFQIADDILDEEGDAAVTGKRTGKDADAGKATFVQLLGLEGARARARELVSEACAALDRFGAEAETLREAARFIVERRN</sequence>
<comment type="cofactor">
    <cofactor evidence="1">
        <name>Mg(2+)</name>
        <dbReference type="ChEBI" id="CHEBI:18420"/>
    </cofactor>
</comment>
<evidence type="ECO:0000256" key="2">
    <source>
        <dbReference type="ARBA" id="ARBA00006706"/>
    </source>
</evidence>
<evidence type="ECO:0000313" key="10">
    <source>
        <dbReference type="Proteomes" id="UP000593594"/>
    </source>
</evidence>
<reference evidence="9 10" key="1">
    <citation type="submission" date="2020-06" db="EMBL/GenBank/DDBJ databases">
        <title>Genome sequence of 2 isolates from Red Sea Mangroves.</title>
        <authorList>
            <person name="Sefrji F."/>
            <person name="Michoud G."/>
            <person name="Merlino G."/>
            <person name="Daffonchio D."/>
        </authorList>
    </citation>
    <scope>NUCLEOTIDE SEQUENCE [LARGE SCALE GENOMIC DNA]</scope>
    <source>
        <strain evidence="9 10">R1DC25</strain>
    </source>
</reference>
<keyword evidence="4" id="KW-0479">Metal-binding</keyword>
<proteinExistence type="inferred from homology"/>
<dbReference type="FunFam" id="1.10.600.10:FF:000001">
    <property type="entry name" value="Geranylgeranyl diphosphate synthase"/>
    <property type="match status" value="1"/>
</dbReference>
<evidence type="ECO:0000256" key="7">
    <source>
        <dbReference type="ARBA" id="ARBA00069024"/>
    </source>
</evidence>
<dbReference type="Pfam" id="PF00348">
    <property type="entry name" value="polyprenyl_synt"/>
    <property type="match status" value="1"/>
</dbReference>
<evidence type="ECO:0000256" key="1">
    <source>
        <dbReference type="ARBA" id="ARBA00001946"/>
    </source>
</evidence>
<dbReference type="PANTHER" id="PTHR43281">
    <property type="entry name" value="FARNESYL DIPHOSPHATE SYNTHASE"/>
    <property type="match status" value="1"/>
</dbReference>
<dbReference type="InterPro" id="IPR000092">
    <property type="entry name" value="Polyprenyl_synt"/>
</dbReference>
<dbReference type="PROSITE" id="PS00723">
    <property type="entry name" value="POLYPRENYL_SYNTHASE_1"/>
    <property type="match status" value="1"/>
</dbReference>
<dbReference type="Proteomes" id="UP000593594">
    <property type="component" value="Chromosome"/>
</dbReference>
<keyword evidence="6" id="KW-0414">Isoprene biosynthesis</keyword>
<evidence type="ECO:0000256" key="8">
    <source>
        <dbReference type="RuleBase" id="RU004466"/>
    </source>
</evidence>
<dbReference type="EMBL" id="CP058214">
    <property type="protein sequence ID" value="QPC43146.1"/>
    <property type="molecule type" value="Genomic_DNA"/>
</dbReference>
<keyword evidence="5" id="KW-0460">Magnesium</keyword>
<dbReference type="KEGG" id="kmn:HW532_10855"/>
<dbReference type="PROSITE" id="PS00444">
    <property type="entry name" value="POLYPRENYL_SYNTHASE_2"/>
    <property type="match status" value="1"/>
</dbReference>
<evidence type="ECO:0000256" key="6">
    <source>
        <dbReference type="ARBA" id="ARBA00023229"/>
    </source>
</evidence>
<dbReference type="GO" id="GO:0005737">
    <property type="term" value="C:cytoplasm"/>
    <property type="evidence" value="ECO:0007669"/>
    <property type="project" value="UniProtKB-ARBA"/>
</dbReference>